<comment type="caution">
    <text evidence="2">The sequence shown here is derived from an EMBL/GenBank/DDBJ whole genome shotgun (WGS) entry which is preliminary data.</text>
</comment>
<keyword evidence="3" id="KW-1185">Reference proteome</keyword>
<evidence type="ECO:0000256" key="1">
    <source>
        <dbReference type="SAM" id="MobiDB-lite"/>
    </source>
</evidence>
<protein>
    <submittedName>
        <fullName evidence="2">Uncharacterized protein</fullName>
    </submittedName>
</protein>
<dbReference type="EMBL" id="VBQZ03000009">
    <property type="protein sequence ID" value="MXQ81961.1"/>
    <property type="molecule type" value="Genomic_DNA"/>
</dbReference>
<evidence type="ECO:0000313" key="3">
    <source>
        <dbReference type="Proteomes" id="UP000322234"/>
    </source>
</evidence>
<gene>
    <name evidence="2" type="ORF">E5288_WYG005015</name>
</gene>
<reference evidence="2" key="1">
    <citation type="submission" date="2019-10" db="EMBL/GenBank/DDBJ databases">
        <title>The sequence and de novo assembly of the wild yak genome.</title>
        <authorList>
            <person name="Liu Y."/>
        </authorList>
    </citation>
    <scope>NUCLEOTIDE SEQUENCE [LARGE SCALE GENOMIC DNA]</scope>
    <source>
        <strain evidence="2">WY2019</strain>
    </source>
</reference>
<feature type="region of interest" description="Disordered" evidence="1">
    <location>
        <begin position="71"/>
        <end position="90"/>
    </location>
</feature>
<evidence type="ECO:0000313" key="2">
    <source>
        <dbReference type="EMBL" id="MXQ81961.1"/>
    </source>
</evidence>
<accession>A0A6B0QZ11</accession>
<organism evidence="2 3">
    <name type="scientific">Bos mutus</name>
    <name type="common">wild yak</name>
    <dbReference type="NCBI Taxonomy" id="72004"/>
    <lineage>
        <taxon>Eukaryota</taxon>
        <taxon>Metazoa</taxon>
        <taxon>Chordata</taxon>
        <taxon>Craniata</taxon>
        <taxon>Vertebrata</taxon>
        <taxon>Euteleostomi</taxon>
        <taxon>Mammalia</taxon>
        <taxon>Eutheria</taxon>
        <taxon>Laurasiatheria</taxon>
        <taxon>Artiodactyla</taxon>
        <taxon>Ruminantia</taxon>
        <taxon>Pecora</taxon>
        <taxon>Bovidae</taxon>
        <taxon>Bovinae</taxon>
        <taxon>Bos</taxon>
    </lineage>
</organism>
<name>A0A6B0QZ11_9CETA</name>
<dbReference type="AlphaFoldDB" id="A0A6B0QZ11"/>
<proteinExistence type="predicted"/>
<sequence>MSGGTCFDFVHQQALSGHQMGQVGPELGFGEADRRCCLPGEQHPRRDGEGTAVQPFLWPCGPECPCGKPGNLNGPWSSAPSSHKSESRPPDGFWLALWRGQVVSRAL</sequence>
<dbReference type="Proteomes" id="UP000322234">
    <property type="component" value="Unassembled WGS sequence"/>
</dbReference>